<comment type="caution">
    <text evidence="5">The sequence shown here is derived from an EMBL/GenBank/DDBJ whole genome shotgun (WGS) entry which is preliminary data.</text>
</comment>
<dbReference type="EMBL" id="AEWV01000022">
    <property type="protein sequence ID" value="EGC17120.1"/>
    <property type="molecule type" value="Genomic_DNA"/>
</dbReference>
<dbReference type="PANTHER" id="PTHR47637:SF1">
    <property type="entry name" value="CHAPERONE SURA"/>
    <property type="match status" value="1"/>
</dbReference>
<keyword evidence="1 3" id="KW-0732">Signal</keyword>
<dbReference type="RefSeq" id="WP_003782970.1">
    <property type="nucleotide sequence ID" value="NZ_GL870929.1"/>
</dbReference>
<dbReference type="PANTHER" id="PTHR47637">
    <property type="entry name" value="CHAPERONE SURA"/>
    <property type="match status" value="1"/>
</dbReference>
<evidence type="ECO:0000313" key="5">
    <source>
        <dbReference type="EMBL" id="EGC17120.1"/>
    </source>
</evidence>
<dbReference type="InterPro" id="IPR046357">
    <property type="entry name" value="PPIase_dom_sf"/>
</dbReference>
<dbReference type="STRING" id="888741.HMPREF9098_1375"/>
<keyword evidence="2" id="KW-0413">Isomerase</keyword>
<evidence type="ECO:0000259" key="4">
    <source>
        <dbReference type="PROSITE" id="PS50198"/>
    </source>
</evidence>
<protein>
    <submittedName>
        <fullName evidence="5">PPIC-type PPIASE domain protein</fullName>
    </submittedName>
</protein>
<dbReference type="SUPFAM" id="SSF54534">
    <property type="entry name" value="FKBP-like"/>
    <property type="match status" value="1"/>
</dbReference>
<keyword evidence="2" id="KW-0697">Rotamase</keyword>
<dbReference type="HOGENOM" id="CLU_873701_0_0_4"/>
<evidence type="ECO:0000256" key="2">
    <source>
        <dbReference type="PROSITE-ProRule" id="PRU00278"/>
    </source>
</evidence>
<dbReference type="Gene3D" id="1.10.4030.10">
    <property type="entry name" value="Porin chaperone SurA, peptide-binding domain"/>
    <property type="match status" value="1"/>
</dbReference>
<dbReference type="Proteomes" id="UP000004088">
    <property type="component" value="Unassembled WGS sequence"/>
</dbReference>
<dbReference type="Pfam" id="PF13624">
    <property type="entry name" value="SurA_N_3"/>
    <property type="match status" value="1"/>
</dbReference>
<dbReference type="InterPro" id="IPR000297">
    <property type="entry name" value="PPIase_PpiC"/>
</dbReference>
<name>F0EZU1_9NEIS</name>
<reference evidence="5 6" key="1">
    <citation type="submission" date="2011-01" db="EMBL/GenBank/DDBJ databases">
        <authorList>
            <person name="Muzny D."/>
            <person name="Qin X."/>
            <person name="Deng J."/>
            <person name="Jiang H."/>
            <person name="Liu Y."/>
            <person name="Qu J."/>
            <person name="Song X.-Z."/>
            <person name="Zhang L."/>
            <person name="Thornton R."/>
            <person name="Coyle M."/>
            <person name="Francisco L."/>
            <person name="Jackson L."/>
            <person name="Javaid M."/>
            <person name="Korchina V."/>
            <person name="Kovar C."/>
            <person name="Mata R."/>
            <person name="Mathew T."/>
            <person name="Ngo R."/>
            <person name="Nguyen L."/>
            <person name="Nguyen N."/>
            <person name="Okwuonu G."/>
            <person name="Ongeri F."/>
            <person name="Pham C."/>
            <person name="Simmons D."/>
            <person name="Wilczek-Boney K."/>
            <person name="Hale W."/>
            <person name="Jakkamsetti A."/>
            <person name="Pham P."/>
            <person name="Ruth R."/>
            <person name="San Lucas F."/>
            <person name="Warren J."/>
            <person name="Zhang J."/>
            <person name="Zhao Z."/>
            <person name="Zhou C."/>
            <person name="Zhu D."/>
            <person name="Lee S."/>
            <person name="Bess C."/>
            <person name="Blankenburg K."/>
            <person name="Forbes L."/>
            <person name="Fu Q."/>
            <person name="Gubbala S."/>
            <person name="Hirani K."/>
            <person name="Jayaseelan J.C."/>
            <person name="Lara F."/>
            <person name="Munidasa M."/>
            <person name="Palculict T."/>
            <person name="Patil S."/>
            <person name="Pu L.-L."/>
            <person name="Saada N."/>
            <person name="Tang L."/>
            <person name="Weissenberger G."/>
            <person name="Zhu Y."/>
            <person name="Hemphill L."/>
            <person name="Shang Y."/>
            <person name="Youmans B."/>
            <person name="Ayvaz T."/>
            <person name="Ross M."/>
            <person name="Santibanez J."/>
            <person name="Aqrawi P."/>
            <person name="Gross S."/>
            <person name="Joshi V."/>
            <person name="Fowler G."/>
            <person name="Nazareth L."/>
            <person name="Reid J."/>
            <person name="Worley K."/>
            <person name="Petrosino J."/>
            <person name="Highlander S."/>
            <person name="Gibbs R."/>
        </authorList>
    </citation>
    <scope>NUCLEOTIDE SEQUENCE [LARGE SCALE GENOMIC DNA]</scope>
    <source>
        <strain evidence="5 6">ATCC 33394</strain>
    </source>
</reference>
<feature type="signal peptide" evidence="3">
    <location>
        <begin position="1"/>
        <end position="22"/>
    </location>
</feature>
<accession>F0EZU1</accession>
<keyword evidence="6" id="KW-1185">Reference proteome</keyword>
<dbReference type="InterPro" id="IPR050280">
    <property type="entry name" value="OMP_Chaperone_SurA"/>
</dbReference>
<feature type="chain" id="PRO_5007913863" evidence="3">
    <location>
        <begin position="23"/>
        <end position="317"/>
    </location>
</feature>
<dbReference type="Gene3D" id="3.10.50.40">
    <property type="match status" value="1"/>
</dbReference>
<sequence>MKPIRTLAAAVLVGLSLQTAGAAEIKPLNSIAIEINSSIITYRDIERVVREFKSRPGNKDIPEAQLVQAAKNTLVERALLADAARAQDLKATPAGIDAELERRAAAGKTTVQNIYAQAAALGYTREAYRTEVAKDLLITYMLQNLNSNIKITDEQVQAALNELQAKGQAPTGEPYTVYTIRRVILNAANQQHMPAVGQRIQQIATAIAQGSDFGAVAQRYSQEVQAANQGLHDNITDMMLPENVEAALHQLQPGQITPPLRAGNSWQIVQLIGARTENDPAKMQREAVRRMLVRQAQERNQAQFMAQLQQMAVVREY</sequence>
<dbReference type="InterPro" id="IPR027304">
    <property type="entry name" value="Trigger_fact/SurA_dom_sf"/>
</dbReference>
<feature type="domain" description="PpiC" evidence="4">
    <location>
        <begin position="175"/>
        <end position="273"/>
    </location>
</feature>
<organism evidence="5 6">
    <name type="scientific">Kingella denitrificans ATCC 33394</name>
    <dbReference type="NCBI Taxonomy" id="888741"/>
    <lineage>
        <taxon>Bacteria</taxon>
        <taxon>Pseudomonadati</taxon>
        <taxon>Pseudomonadota</taxon>
        <taxon>Betaproteobacteria</taxon>
        <taxon>Neisseriales</taxon>
        <taxon>Neisseriaceae</taxon>
        <taxon>Kingella</taxon>
    </lineage>
</organism>
<evidence type="ECO:0000256" key="3">
    <source>
        <dbReference type="SAM" id="SignalP"/>
    </source>
</evidence>
<evidence type="ECO:0000313" key="6">
    <source>
        <dbReference type="Proteomes" id="UP000004088"/>
    </source>
</evidence>
<proteinExistence type="predicted"/>
<dbReference type="PROSITE" id="PS50198">
    <property type="entry name" value="PPIC_PPIASE_2"/>
    <property type="match status" value="1"/>
</dbReference>
<dbReference type="AlphaFoldDB" id="F0EZU1"/>
<dbReference type="SUPFAM" id="SSF109998">
    <property type="entry name" value="Triger factor/SurA peptide-binding domain-like"/>
    <property type="match status" value="1"/>
</dbReference>
<evidence type="ECO:0000256" key="1">
    <source>
        <dbReference type="ARBA" id="ARBA00022729"/>
    </source>
</evidence>
<gene>
    <name evidence="5" type="ORF">HMPREF9098_1375</name>
</gene>
<dbReference type="GO" id="GO:0003755">
    <property type="term" value="F:peptidyl-prolyl cis-trans isomerase activity"/>
    <property type="evidence" value="ECO:0007669"/>
    <property type="project" value="UniProtKB-KW"/>
</dbReference>
<dbReference type="Pfam" id="PF00639">
    <property type="entry name" value="Rotamase"/>
    <property type="match status" value="1"/>
</dbReference>